<keyword evidence="5" id="KW-0547">Nucleotide-binding</keyword>
<proteinExistence type="inferred from homology"/>
<evidence type="ECO:0000256" key="1">
    <source>
        <dbReference type="ARBA" id="ARBA00004496"/>
    </source>
</evidence>
<dbReference type="GO" id="GO:0003723">
    <property type="term" value="F:RNA binding"/>
    <property type="evidence" value="ECO:0007669"/>
    <property type="project" value="InterPro"/>
</dbReference>
<dbReference type="EC" id="3.6.4.13" evidence="3"/>
<evidence type="ECO:0000313" key="14">
    <source>
        <dbReference type="Proteomes" id="UP000694920"/>
    </source>
</evidence>
<comment type="catalytic activity">
    <reaction evidence="10">
        <text>ATP + H2O = ADP + phosphate + H(+)</text>
        <dbReference type="Rhea" id="RHEA:13065"/>
        <dbReference type="ChEBI" id="CHEBI:15377"/>
        <dbReference type="ChEBI" id="CHEBI:15378"/>
        <dbReference type="ChEBI" id="CHEBI:30616"/>
        <dbReference type="ChEBI" id="CHEBI:43474"/>
        <dbReference type="ChEBI" id="CHEBI:456216"/>
        <dbReference type="EC" id="3.6.4.13"/>
    </reaction>
</comment>
<dbReference type="FunFam" id="3.40.50.300:FF:000326">
    <property type="entry name" value="P-loop containing nucleoside triphosphate hydrolase"/>
    <property type="match status" value="1"/>
</dbReference>
<keyword evidence="14" id="KW-1185">Reference proteome</keyword>
<dbReference type="GO" id="GO:0032574">
    <property type="term" value="F:5'-3' RNA helicase activity"/>
    <property type="evidence" value="ECO:0007669"/>
    <property type="project" value="InterPro"/>
</dbReference>
<evidence type="ECO:0000259" key="11">
    <source>
        <dbReference type="Pfam" id="PF13086"/>
    </source>
</evidence>
<evidence type="ECO:0000313" key="15">
    <source>
        <dbReference type="RefSeq" id="XP_024941215.1"/>
    </source>
</evidence>
<dbReference type="Pfam" id="PF21634">
    <property type="entry name" value="MOV-10_beta-barrel"/>
    <property type="match status" value="1"/>
</dbReference>
<dbReference type="AlphaFoldDB" id="A0AAJ7RHT7"/>
<feature type="domain" description="Helicase MOV-10-like beta-barrel" evidence="13">
    <location>
        <begin position="5"/>
        <end position="85"/>
    </location>
</feature>
<dbReference type="PANTHER" id="PTHR45418:SF1">
    <property type="entry name" value="CANCER_TESTIS ANTIGEN 55"/>
    <property type="match status" value="1"/>
</dbReference>
<dbReference type="GeneID" id="107268140"/>
<dbReference type="InterPro" id="IPR047187">
    <property type="entry name" value="SF1_C_Upf1"/>
</dbReference>
<dbReference type="RefSeq" id="XP_024941215.1">
    <property type="nucleotide sequence ID" value="XM_025085447.1"/>
</dbReference>
<comment type="subcellular location">
    <subcellularLocation>
        <location evidence="1">Cytoplasm</location>
    </subcellularLocation>
</comment>
<keyword evidence="4" id="KW-0963">Cytoplasm</keyword>
<evidence type="ECO:0000259" key="13">
    <source>
        <dbReference type="Pfam" id="PF21634"/>
    </source>
</evidence>
<comment type="similarity">
    <text evidence="2">Belongs to the DNA2/NAM7 helicase family. SDE3 subfamily.</text>
</comment>
<evidence type="ECO:0000256" key="9">
    <source>
        <dbReference type="ARBA" id="ARBA00023158"/>
    </source>
</evidence>
<evidence type="ECO:0000259" key="12">
    <source>
        <dbReference type="Pfam" id="PF13087"/>
    </source>
</evidence>
<evidence type="ECO:0000256" key="6">
    <source>
        <dbReference type="ARBA" id="ARBA00022801"/>
    </source>
</evidence>
<sequence>MRTYDTYKQKIVYKGSNMFRIEVPDLADDKPRVTINDKIKLIHSQNRKACYGIVVSKGQKHVDVKIKQKWFLKRFNGEDLYDIRFCFHNYSLQCGHYAIQLINEYQLTPLLFPENKLNYNKPKNDVYCIITRNLRWFNPDIEQNDQQKQAILNIMGRTAHPAPYILFGPPGTGKTATLVETVCQIWDNMASSHILICTPSNTAADEITKRLVKFVPPHEIYRMNSPTRQSIDIDHSICDCTNFVEGETVFLPKDMIMLKKIVIVTLISCIRLLSLKLWESHFAYVFIDEAGQATEVESLIPLCLMSSKDDGHIGKLQGQLIMSGDPQQLGPVIVSNRARPLLGQSMLERLMKRPLYRKNKDGSYDSRYITKLLKNYRSHDSILQIPNKLFYEDELLTCAGDATNQGIGWRYLPNKKFPIIFHAVCGEEKSKQKCTSICNMEEVKIVVQYVEKLLKSMPGTTKFENKVFTEKDIAVITPYKLQEKKIEQALHKICINKIAVGTVEMFQGQERNVIILSTVRSVSWEKIHASNIGFLTNPKRFNVALTRAQALLIVVGNPYLLGKDDNWQSFIGYCRDNGGYLTSKSARDQNNCKIHQLSTQYERRKRSRKPTYFPVDKKCADNVKIAKNFDKEASNSHSSARYEENENFSMLLLQSQLNGNMNGSPKIFGTESNLNETTVHSLSNGESLEAQIINKMHHLALAD</sequence>
<dbReference type="Pfam" id="PF13087">
    <property type="entry name" value="AAA_12"/>
    <property type="match status" value="1"/>
</dbReference>
<dbReference type="CDD" id="cd18808">
    <property type="entry name" value="SF1_C_Upf1"/>
    <property type="match status" value="1"/>
</dbReference>
<organism evidence="14 15">
    <name type="scientific">Cephus cinctus</name>
    <name type="common">Wheat stem sawfly</name>
    <dbReference type="NCBI Taxonomy" id="211228"/>
    <lineage>
        <taxon>Eukaryota</taxon>
        <taxon>Metazoa</taxon>
        <taxon>Ecdysozoa</taxon>
        <taxon>Arthropoda</taxon>
        <taxon>Hexapoda</taxon>
        <taxon>Insecta</taxon>
        <taxon>Pterygota</taxon>
        <taxon>Neoptera</taxon>
        <taxon>Endopterygota</taxon>
        <taxon>Hymenoptera</taxon>
        <taxon>Cephoidea</taxon>
        <taxon>Cephidae</taxon>
        <taxon>Cephus</taxon>
    </lineage>
</organism>
<keyword evidence="9" id="KW-0943">RNA-mediated gene silencing</keyword>
<protein>
    <recommendedName>
        <fullName evidence="3">RNA helicase</fullName>
        <ecNumber evidence="3">3.6.4.13</ecNumber>
    </recommendedName>
</protein>
<gene>
    <name evidence="15" type="primary">LOC107268140</name>
</gene>
<dbReference type="Gene3D" id="3.40.50.300">
    <property type="entry name" value="P-loop containing nucleotide triphosphate hydrolases"/>
    <property type="match status" value="2"/>
</dbReference>
<evidence type="ECO:0000256" key="5">
    <source>
        <dbReference type="ARBA" id="ARBA00022741"/>
    </source>
</evidence>
<dbReference type="GO" id="GO:0031047">
    <property type="term" value="P:regulatory ncRNA-mediated gene silencing"/>
    <property type="evidence" value="ECO:0007669"/>
    <property type="project" value="UniProtKB-KW"/>
</dbReference>
<dbReference type="PANTHER" id="PTHR45418">
    <property type="entry name" value="CANCER/TESTIS ANTIGEN 55"/>
    <property type="match status" value="1"/>
</dbReference>
<accession>A0AAJ7RHT7</accession>
<evidence type="ECO:0000256" key="8">
    <source>
        <dbReference type="ARBA" id="ARBA00022840"/>
    </source>
</evidence>
<keyword evidence="8" id="KW-0067">ATP-binding</keyword>
<dbReference type="InterPro" id="IPR027417">
    <property type="entry name" value="P-loop_NTPase"/>
</dbReference>
<keyword evidence="6" id="KW-0378">Hydrolase</keyword>
<dbReference type="GO" id="GO:0005524">
    <property type="term" value="F:ATP binding"/>
    <property type="evidence" value="ECO:0007669"/>
    <property type="project" value="UniProtKB-KW"/>
</dbReference>
<dbReference type="GO" id="GO:0005737">
    <property type="term" value="C:cytoplasm"/>
    <property type="evidence" value="ECO:0007669"/>
    <property type="project" value="UniProtKB-SubCell"/>
</dbReference>
<evidence type="ECO:0000256" key="7">
    <source>
        <dbReference type="ARBA" id="ARBA00022806"/>
    </source>
</evidence>
<evidence type="ECO:0000256" key="10">
    <source>
        <dbReference type="ARBA" id="ARBA00047984"/>
    </source>
</evidence>
<reference evidence="15" key="1">
    <citation type="submission" date="2025-08" db="UniProtKB">
        <authorList>
            <consortium name="RefSeq"/>
        </authorList>
    </citation>
    <scope>IDENTIFICATION</scope>
</reference>
<dbReference type="InterPro" id="IPR049080">
    <property type="entry name" value="MOV-10-like_beta-barrel"/>
</dbReference>
<dbReference type="InterPro" id="IPR041677">
    <property type="entry name" value="DNA2/NAM7_AAA_11"/>
</dbReference>
<evidence type="ECO:0000256" key="4">
    <source>
        <dbReference type="ARBA" id="ARBA00022490"/>
    </source>
</evidence>
<feature type="domain" description="DNA2/NAM7 helicase-like C-terminal" evidence="12">
    <location>
        <begin position="343"/>
        <end position="557"/>
    </location>
</feature>
<dbReference type="GO" id="GO:0005694">
    <property type="term" value="C:chromosome"/>
    <property type="evidence" value="ECO:0007669"/>
    <property type="project" value="UniProtKB-ARBA"/>
</dbReference>
<dbReference type="SUPFAM" id="SSF52540">
    <property type="entry name" value="P-loop containing nucleoside triphosphate hydrolases"/>
    <property type="match status" value="1"/>
</dbReference>
<feature type="domain" description="DNA2/NAM7 helicase helicase" evidence="11">
    <location>
        <begin position="253"/>
        <end position="335"/>
    </location>
</feature>
<name>A0AAJ7RHT7_CEPCN</name>
<dbReference type="Proteomes" id="UP000694920">
    <property type="component" value="Unplaced"/>
</dbReference>
<evidence type="ECO:0000256" key="2">
    <source>
        <dbReference type="ARBA" id="ARBA00005601"/>
    </source>
</evidence>
<dbReference type="InterPro" id="IPR026122">
    <property type="entry name" value="MOV-10/SDE3_DEXXQ/H-box"/>
</dbReference>
<dbReference type="KEGG" id="ccin:107268140"/>
<dbReference type="GO" id="GO:0016787">
    <property type="term" value="F:hydrolase activity"/>
    <property type="evidence" value="ECO:0007669"/>
    <property type="project" value="UniProtKB-KW"/>
</dbReference>
<dbReference type="CDD" id="cd18038">
    <property type="entry name" value="DEXXQc_Helz-like"/>
    <property type="match status" value="1"/>
</dbReference>
<dbReference type="Pfam" id="PF13086">
    <property type="entry name" value="AAA_11"/>
    <property type="match status" value="2"/>
</dbReference>
<dbReference type="InterPro" id="IPR041679">
    <property type="entry name" value="DNA2/NAM7-like_C"/>
</dbReference>
<evidence type="ECO:0000256" key="3">
    <source>
        <dbReference type="ARBA" id="ARBA00012552"/>
    </source>
</evidence>
<keyword evidence="7 15" id="KW-0347">Helicase</keyword>
<feature type="domain" description="DNA2/NAM7 helicase helicase" evidence="11">
    <location>
        <begin position="144"/>
        <end position="222"/>
    </location>
</feature>